<name>K6YVA2_9ALTE</name>
<gene>
    <name evidence="2" type="ORF">C427_0631</name>
</gene>
<evidence type="ECO:0000313" key="2">
    <source>
        <dbReference type="EMBL" id="AGH42741.1"/>
    </source>
</evidence>
<dbReference type="PATRIC" id="fig|1129794.4.peg.626"/>
<evidence type="ECO:0000256" key="1">
    <source>
        <dbReference type="SAM" id="Phobius"/>
    </source>
</evidence>
<dbReference type="AlphaFoldDB" id="K6YVA2"/>
<reference evidence="2 3" key="1">
    <citation type="journal article" date="2013" name="Genome Announc.">
        <title>Complete Genome Sequence of Glaciecola psychrophila Strain 170T.</title>
        <authorList>
            <person name="Yin J."/>
            <person name="Chen J."/>
            <person name="Liu G."/>
            <person name="Yu Y."/>
            <person name="Song L."/>
            <person name="Wang X."/>
            <person name="Qu X."/>
        </authorList>
    </citation>
    <scope>NUCLEOTIDE SEQUENCE [LARGE SCALE GENOMIC DNA]</scope>
    <source>
        <strain evidence="2 3">170</strain>
    </source>
</reference>
<dbReference type="STRING" id="1129794.C427_0631"/>
<dbReference type="Proteomes" id="UP000011864">
    <property type="component" value="Chromosome"/>
</dbReference>
<keyword evidence="1" id="KW-0812">Transmembrane</keyword>
<feature type="transmembrane region" description="Helical" evidence="1">
    <location>
        <begin position="29"/>
        <end position="52"/>
    </location>
</feature>
<dbReference type="OrthoDB" id="6402772at2"/>
<dbReference type="HOGENOM" id="CLU_2937464_0_0_6"/>
<evidence type="ECO:0000313" key="3">
    <source>
        <dbReference type="Proteomes" id="UP000011864"/>
    </source>
</evidence>
<keyword evidence="1" id="KW-1133">Transmembrane helix</keyword>
<proteinExistence type="predicted"/>
<organism evidence="2 3">
    <name type="scientific">Paraglaciecola psychrophila 170</name>
    <dbReference type="NCBI Taxonomy" id="1129794"/>
    <lineage>
        <taxon>Bacteria</taxon>
        <taxon>Pseudomonadati</taxon>
        <taxon>Pseudomonadota</taxon>
        <taxon>Gammaproteobacteria</taxon>
        <taxon>Alteromonadales</taxon>
        <taxon>Alteromonadaceae</taxon>
        <taxon>Paraglaciecola</taxon>
    </lineage>
</organism>
<dbReference type="KEGG" id="gps:C427_0631"/>
<accession>K6YVA2</accession>
<sequence>MIFASAMYRMETCGYDCGLFAVSSGPTVVVVYLLSFWTSIIILGVFLLKFLIRKFGKNKT</sequence>
<keyword evidence="3" id="KW-1185">Reference proteome</keyword>
<keyword evidence="1" id="KW-0472">Membrane</keyword>
<protein>
    <submittedName>
        <fullName evidence="2">Uncharacterized protein</fullName>
    </submittedName>
</protein>
<dbReference type="EMBL" id="CP003837">
    <property type="protein sequence ID" value="AGH42741.1"/>
    <property type="molecule type" value="Genomic_DNA"/>
</dbReference>